<evidence type="ECO:0000256" key="5">
    <source>
        <dbReference type="SAM" id="Phobius"/>
    </source>
</evidence>
<feature type="transmembrane region" description="Helical" evidence="5">
    <location>
        <begin position="243"/>
        <end position="262"/>
    </location>
</feature>
<feature type="transmembrane region" description="Helical" evidence="5">
    <location>
        <begin position="161"/>
        <end position="179"/>
    </location>
</feature>
<feature type="transmembrane region" description="Helical" evidence="5">
    <location>
        <begin position="130"/>
        <end position="149"/>
    </location>
</feature>
<evidence type="ECO:0000256" key="4">
    <source>
        <dbReference type="ARBA" id="ARBA00023136"/>
    </source>
</evidence>
<dbReference type="Proteomes" id="UP000304912">
    <property type="component" value="Chromosome"/>
</dbReference>
<evidence type="ECO:0000256" key="1">
    <source>
        <dbReference type="ARBA" id="ARBA00004141"/>
    </source>
</evidence>
<feature type="transmembrane region" description="Helical" evidence="5">
    <location>
        <begin position="56"/>
        <end position="74"/>
    </location>
</feature>
<dbReference type="InterPro" id="IPR037185">
    <property type="entry name" value="EmrE-like"/>
</dbReference>
<dbReference type="PANTHER" id="PTHR32322:SF9">
    <property type="entry name" value="AMINO-ACID METABOLITE EFFLUX PUMP-RELATED"/>
    <property type="match status" value="1"/>
</dbReference>
<dbReference type="OrthoDB" id="321830at2"/>
<dbReference type="KEGG" id="salk:FBQ74_07805"/>
<feature type="transmembrane region" description="Helical" evidence="5">
    <location>
        <begin position="104"/>
        <end position="124"/>
    </location>
</feature>
<accession>A0A5B7YI19</accession>
<feature type="transmembrane region" description="Helical" evidence="5">
    <location>
        <begin position="185"/>
        <end position="206"/>
    </location>
</feature>
<dbReference type="Pfam" id="PF00892">
    <property type="entry name" value="EamA"/>
    <property type="match status" value="1"/>
</dbReference>
<dbReference type="AlphaFoldDB" id="A0A5B7YI19"/>
<reference evidence="7 8" key="1">
    <citation type="submission" date="2019-04" db="EMBL/GenBank/DDBJ databases">
        <title>Salinimonas iocasae sp. nov., a halophilic bacterium isolated from the outer tube casing of tubeworms in Okinawa Trough.</title>
        <authorList>
            <person name="Zhang H."/>
            <person name="Wang H."/>
            <person name="Li C."/>
        </authorList>
    </citation>
    <scope>NUCLEOTIDE SEQUENCE [LARGE SCALE GENOMIC DNA]</scope>
    <source>
        <strain evidence="7 8">KX18D6</strain>
    </source>
</reference>
<evidence type="ECO:0000313" key="7">
    <source>
        <dbReference type="EMBL" id="QCZ95175.1"/>
    </source>
</evidence>
<keyword evidence="3 5" id="KW-1133">Transmembrane helix</keyword>
<protein>
    <submittedName>
        <fullName evidence="7">DMT family transporter</fullName>
    </submittedName>
</protein>
<dbReference type="SUPFAM" id="SSF103481">
    <property type="entry name" value="Multidrug resistance efflux transporter EmrE"/>
    <property type="match status" value="2"/>
</dbReference>
<feature type="domain" description="EamA" evidence="6">
    <location>
        <begin position="132"/>
        <end position="260"/>
    </location>
</feature>
<evidence type="ECO:0000256" key="2">
    <source>
        <dbReference type="ARBA" id="ARBA00022692"/>
    </source>
</evidence>
<name>A0A5B7YI19_9ALTE</name>
<dbReference type="PANTHER" id="PTHR32322">
    <property type="entry name" value="INNER MEMBRANE TRANSPORTER"/>
    <property type="match status" value="1"/>
</dbReference>
<feature type="transmembrane region" description="Helical" evidence="5">
    <location>
        <begin position="26"/>
        <end position="44"/>
    </location>
</feature>
<organism evidence="7 8">
    <name type="scientific">Salinimonas iocasae</name>
    <dbReference type="NCBI Taxonomy" id="2572577"/>
    <lineage>
        <taxon>Bacteria</taxon>
        <taxon>Pseudomonadati</taxon>
        <taxon>Pseudomonadota</taxon>
        <taxon>Gammaproteobacteria</taxon>
        <taxon>Alteromonadales</taxon>
        <taxon>Alteromonadaceae</taxon>
        <taxon>Alteromonas/Salinimonas group</taxon>
        <taxon>Salinimonas</taxon>
    </lineage>
</organism>
<gene>
    <name evidence="7" type="ORF">FBQ74_07805</name>
</gene>
<dbReference type="InterPro" id="IPR000620">
    <property type="entry name" value="EamA_dom"/>
</dbReference>
<sequence length="267" mass="27864">MLAFAANSLLCRMALVSTSVSPATFSAVRLVSGAVFLALLISLTRQKQGMQGSWKGALYLFIYAAAFSFAYVAMNTGTGALLLFGAVQITMLIQALRKGETFSLPQWTGFSMAVAGLLILFLPGATVPPLIPALLMLCAGVAWGAYSLIGKSASRPLLMTTGNFVRCVPLSLLLLPFGITDSFSANGIILAVLSGALASGAGYAIWYSALPALSASLAATVQLSVPVLAMIMGWLILDERLTAQMLIAAAVTLSGVGLVIYFRAKVK</sequence>
<comment type="subcellular location">
    <subcellularLocation>
        <location evidence="1">Membrane</location>
        <topology evidence="1">Multi-pass membrane protein</topology>
    </subcellularLocation>
</comment>
<feature type="transmembrane region" description="Helical" evidence="5">
    <location>
        <begin position="80"/>
        <end position="97"/>
    </location>
</feature>
<evidence type="ECO:0000313" key="8">
    <source>
        <dbReference type="Proteomes" id="UP000304912"/>
    </source>
</evidence>
<feature type="transmembrane region" description="Helical" evidence="5">
    <location>
        <begin position="213"/>
        <end position="237"/>
    </location>
</feature>
<keyword evidence="2 5" id="KW-0812">Transmembrane</keyword>
<evidence type="ECO:0000259" key="6">
    <source>
        <dbReference type="Pfam" id="PF00892"/>
    </source>
</evidence>
<evidence type="ECO:0000256" key="3">
    <source>
        <dbReference type="ARBA" id="ARBA00022989"/>
    </source>
</evidence>
<keyword evidence="4 5" id="KW-0472">Membrane</keyword>
<dbReference type="InterPro" id="IPR050638">
    <property type="entry name" value="AA-Vitamin_Transporters"/>
</dbReference>
<dbReference type="Gene3D" id="1.10.3730.20">
    <property type="match status" value="1"/>
</dbReference>
<proteinExistence type="predicted"/>
<dbReference type="GO" id="GO:0016020">
    <property type="term" value="C:membrane"/>
    <property type="evidence" value="ECO:0007669"/>
    <property type="project" value="UniProtKB-SubCell"/>
</dbReference>
<keyword evidence="8" id="KW-1185">Reference proteome</keyword>
<dbReference type="EMBL" id="CP039852">
    <property type="protein sequence ID" value="QCZ95175.1"/>
    <property type="molecule type" value="Genomic_DNA"/>
</dbReference>